<feature type="binding site" evidence="3">
    <location>
        <position position="101"/>
    </location>
    <ligand>
        <name>substrate</name>
    </ligand>
</feature>
<feature type="binding site" evidence="3">
    <location>
        <position position="148"/>
    </location>
    <ligand>
        <name>a divalent metal cation</name>
        <dbReference type="ChEBI" id="CHEBI:60240"/>
    </ligand>
</feature>
<evidence type="ECO:0000259" key="4">
    <source>
        <dbReference type="Pfam" id="PF08450"/>
    </source>
</evidence>
<comment type="similarity">
    <text evidence="1">Belongs to the SMP-30/CGR1 family.</text>
</comment>
<sequence length="283" mass="30759">MSEVEVFDSRRCELGEGPHYDEHTGRVWWVDILGCRVLWRTPSAGESGWLSTPGHVGAAVPTSSGRLVVCLPEGPTLLDPVDGRMRPLARYPDASAAIRSNDAKADPQGRLWLGTMAYDERSSIGKLYRLDVGASQLLPVVDDVTISNGIGWSPEGDLMYYIDSATRRIDTFDFDDGFLKNRRPFATVYDGIPDGLTVDADGGVWVAIWLGGEVHRYTRSGMLDRIVRVPTPLVTSCTFAGPDFRTLIITTASLGRPDDAGAGVTYAHYPAGVHGMRANVFAG</sequence>
<dbReference type="PRINTS" id="PR01790">
    <property type="entry name" value="SMP30FAMILY"/>
</dbReference>
<feature type="binding site" evidence="3">
    <location>
        <position position="16"/>
    </location>
    <ligand>
        <name>a divalent metal cation</name>
        <dbReference type="ChEBI" id="CHEBI:60240"/>
    </ligand>
</feature>
<name>A0A8J3QJ00_9ACTN</name>
<evidence type="ECO:0000313" key="6">
    <source>
        <dbReference type="Proteomes" id="UP000612899"/>
    </source>
</evidence>
<dbReference type="GO" id="GO:0019853">
    <property type="term" value="P:L-ascorbic acid biosynthetic process"/>
    <property type="evidence" value="ECO:0007669"/>
    <property type="project" value="TreeGrafter"/>
</dbReference>
<evidence type="ECO:0000256" key="2">
    <source>
        <dbReference type="PIRSR" id="PIRSR605511-1"/>
    </source>
</evidence>
<keyword evidence="3" id="KW-0479">Metal-binding</keyword>
<dbReference type="PANTHER" id="PTHR10907">
    <property type="entry name" value="REGUCALCIN"/>
    <property type="match status" value="1"/>
</dbReference>
<feature type="binding site" evidence="3">
    <location>
        <position position="99"/>
    </location>
    <ligand>
        <name>substrate</name>
    </ligand>
</feature>
<proteinExistence type="inferred from homology"/>
<protein>
    <submittedName>
        <fullName evidence="5">Calcium-binding protein</fullName>
    </submittedName>
</protein>
<evidence type="ECO:0000313" key="5">
    <source>
        <dbReference type="EMBL" id="GIH11745.1"/>
    </source>
</evidence>
<dbReference type="Gene3D" id="2.120.10.30">
    <property type="entry name" value="TolB, C-terminal domain"/>
    <property type="match status" value="1"/>
</dbReference>
<accession>A0A8J3QJ00</accession>
<dbReference type="InterPro" id="IPR005511">
    <property type="entry name" value="SMP-30"/>
</dbReference>
<dbReference type="EMBL" id="BONY01000162">
    <property type="protein sequence ID" value="GIH11745.1"/>
    <property type="molecule type" value="Genomic_DNA"/>
</dbReference>
<feature type="domain" description="SMP-30/Gluconolactonase/LRE-like region" evidence="4">
    <location>
        <begin position="14"/>
        <end position="252"/>
    </location>
</feature>
<evidence type="ECO:0000256" key="1">
    <source>
        <dbReference type="ARBA" id="ARBA00008853"/>
    </source>
</evidence>
<keyword evidence="3" id="KW-0862">Zinc</keyword>
<dbReference type="InterPro" id="IPR011042">
    <property type="entry name" value="6-blade_b-propeller_TolB-like"/>
</dbReference>
<dbReference type="RefSeq" id="WP_203915467.1">
    <property type="nucleotide sequence ID" value="NZ_BONY01000162.1"/>
</dbReference>
<dbReference type="GO" id="GO:0005509">
    <property type="term" value="F:calcium ion binding"/>
    <property type="evidence" value="ECO:0007669"/>
    <property type="project" value="TreeGrafter"/>
</dbReference>
<dbReference type="PANTHER" id="PTHR10907:SF47">
    <property type="entry name" value="REGUCALCIN"/>
    <property type="match status" value="1"/>
</dbReference>
<dbReference type="GO" id="GO:0004341">
    <property type="term" value="F:gluconolactonase activity"/>
    <property type="evidence" value="ECO:0007669"/>
    <property type="project" value="TreeGrafter"/>
</dbReference>
<comment type="cofactor">
    <cofactor evidence="3">
        <name>Zn(2+)</name>
        <dbReference type="ChEBI" id="CHEBI:29105"/>
    </cofactor>
    <text evidence="3">Binds 1 divalent metal cation per subunit.</text>
</comment>
<feature type="binding site" evidence="3">
    <location>
        <position position="119"/>
    </location>
    <ligand>
        <name>substrate</name>
    </ligand>
</feature>
<feature type="active site" description="Proton donor/acceptor" evidence="2">
    <location>
        <position position="194"/>
    </location>
</feature>
<dbReference type="AlphaFoldDB" id="A0A8J3QJ00"/>
<dbReference type="Proteomes" id="UP000612899">
    <property type="component" value="Unassembled WGS sequence"/>
</dbReference>
<organism evidence="5 6">
    <name type="scientific">Rhizocola hellebori</name>
    <dbReference type="NCBI Taxonomy" id="1392758"/>
    <lineage>
        <taxon>Bacteria</taxon>
        <taxon>Bacillati</taxon>
        <taxon>Actinomycetota</taxon>
        <taxon>Actinomycetes</taxon>
        <taxon>Micromonosporales</taxon>
        <taxon>Micromonosporaceae</taxon>
        <taxon>Rhizocola</taxon>
    </lineage>
</organism>
<dbReference type="InterPro" id="IPR013658">
    <property type="entry name" value="SGL"/>
</dbReference>
<comment type="caution">
    <text evidence="5">The sequence shown here is derived from an EMBL/GenBank/DDBJ whole genome shotgun (WGS) entry which is preliminary data.</text>
</comment>
<feature type="binding site" evidence="3">
    <location>
        <position position="194"/>
    </location>
    <ligand>
        <name>a divalent metal cation</name>
        <dbReference type="ChEBI" id="CHEBI:60240"/>
    </ligand>
</feature>
<gene>
    <name evidence="5" type="ORF">Rhe02_98120</name>
</gene>
<dbReference type="SUPFAM" id="SSF63829">
    <property type="entry name" value="Calcium-dependent phosphotriesterase"/>
    <property type="match status" value="1"/>
</dbReference>
<keyword evidence="6" id="KW-1185">Reference proteome</keyword>
<dbReference type="Pfam" id="PF08450">
    <property type="entry name" value="SGL"/>
    <property type="match status" value="1"/>
</dbReference>
<evidence type="ECO:0000256" key="3">
    <source>
        <dbReference type="PIRSR" id="PIRSR605511-2"/>
    </source>
</evidence>
<reference evidence="5" key="1">
    <citation type="submission" date="2021-01" db="EMBL/GenBank/DDBJ databases">
        <title>Whole genome shotgun sequence of Rhizocola hellebori NBRC 109834.</title>
        <authorList>
            <person name="Komaki H."/>
            <person name="Tamura T."/>
        </authorList>
    </citation>
    <scope>NUCLEOTIDE SEQUENCE</scope>
    <source>
        <strain evidence="5">NBRC 109834</strain>
    </source>
</reference>